<organism evidence="8 9">
    <name type="scientific">Methylophilales bacterium MBRS-H7</name>
    <dbReference type="NCBI Taxonomy" id="1623450"/>
    <lineage>
        <taxon>Bacteria</taxon>
        <taxon>Pseudomonadati</taxon>
        <taxon>Pseudomonadota</taxon>
        <taxon>Betaproteobacteria</taxon>
        <taxon>Nitrosomonadales</taxon>
        <taxon>OM43 clade</taxon>
    </lineage>
</organism>
<keyword evidence="1" id="KW-0813">Transport</keyword>
<protein>
    <submittedName>
        <fullName evidence="8">Cytochrome C</fullName>
    </submittedName>
</protein>
<dbReference type="InterPro" id="IPR009056">
    <property type="entry name" value="Cyt_c-like_dom"/>
</dbReference>
<dbReference type="GO" id="GO:0046872">
    <property type="term" value="F:metal ion binding"/>
    <property type="evidence" value="ECO:0007669"/>
    <property type="project" value="UniProtKB-KW"/>
</dbReference>
<evidence type="ECO:0000256" key="6">
    <source>
        <dbReference type="PROSITE-ProRule" id="PRU00433"/>
    </source>
</evidence>
<dbReference type="PANTHER" id="PTHR33751">
    <property type="entry name" value="CBB3-TYPE CYTOCHROME C OXIDASE SUBUNIT FIXP"/>
    <property type="match status" value="1"/>
</dbReference>
<evidence type="ECO:0000313" key="8">
    <source>
        <dbReference type="EMBL" id="AKO66423.1"/>
    </source>
</evidence>
<gene>
    <name evidence="8" type="ORF">VI33_00130</name>
</gene>
<keyword evidence="5 6" id="KW-0408">Iron</keyword>
<dbReference type="SUPFAM" id="SSF46626">
    <property type="entry name" value="Cytochrome c"/>
    <property type="match status" value="1"/>
</dbReference>
<sequence length="98" mass="10675">MTLSCALSLSSYAGDAAIGEKKFKEKNCVTCHGPKGMGLASYPRIGGKEISYLTKRLETYRAGRKVGSNSDLMIMNAKKLSDEDIADLTAYLSEQNFD</sequence>
<evidence type="ECO:0000256" key="1">
    <source>
        <dbReference type="ARBA" id="ARBA00022448"/>
    </source>
</evidence>
<dbReference type="Gene3D" id="1.10.760.10">
    <property type="entry name" value="Cytochrome c-like domain"/>
    <property type="match status" value="1"/>
</dbReference>
<evidence type="ECO:0000256" key="5">
    <source>
        <dbReference type="ARBA" id="ARBA00023004"/>
    </source>
</evidence>
<name>A0A0H4J3V2_9PROT</name>
<dbReference type="InterPro" id="IPR036909">
    <property type="entry name" value="Cyt_c-like_dom_sf"/>
</dbReference>
<evidence type="ECO:0000256" key="3">
    <source>
        <dbReference type="ARBA" id="ARBA00022723"/>
    </source>
</evidence>
<dbReference type="Proteomes" id="UP000066549">
    <property type="component" value="Chromosome"/>
</dbReference>
<reference evidence="8 9" key="1">
    <citation type="submission" date="2015-03" db="EMBL/GenBank/DDBJ databases">
        <title>Comparative analysis of the OM43 clade including a novel species from Red Sea uncovers genomic and metabolic diversity among marine methylotrophs.</title>
        <authorList>
            <person name="Jimenez-Infante F."/>
            <person name="Ngugi D.K."/>
            <person name="Vinu M."/>
            <person name="Alam I."/>
            <person name="Kamau A."/>
            <person name="Blom J."/>
            <person name="Bajic V.B."/>
            <person name="Stingl U."/>
        </authorList>
    </citation>
    <scope>NUCLEOTIDE SEQUENCE [LARGE SCALE GENOMIC DNA]</scope>
    <source>
        <strain evidence="8 9">MBRSH7</strain>
    </source>
</reference>
<keyword evidence="3 6" id="KW-0479">Metal-binding</keyword>
<keyword evidence="4" id="KW-0249">Electron transport</keyword>
<evidence type="ECO:0000256" key="4">
    <source>
        <dbReference type="ARBA" id="ARBA00022982"/>
    </source>
</evidence>
<keyword evidence="9" id="KW-1185">Reference proteome</keyword>
<feature type="domain" description="Cytochrome c" evidence="7">
    <location>
        <begin position="14"/>
        <end position="96"/>
    </location>
</feature>
<proteinExistence type="predicted"/>
<dbReference type="GO" id="GO:0009055">
    <property type="term" value="F:electron transfer activity"/>
    <property type="evidence" value="ECO:0007669"/>
    <property type="project" value="InterPro"/>
</dbReference>
<dbReference type="PANTHER" id="PTHR33751:SF9">
    <property type="entry name" value="CYTOCHROME C4"/>
    <property type="match status" value="1"/>
</dbReference>
<evidence type="ECO:0000256" key="2">
    <source>
        <dbReference type="ARBA" id="ARBA00022617"/>
    </source>
</evidence>
<dbReference type="InterPro" id="IPR050597">
    <property type="entry name" value="Cytochrome_c_Oxidase_Subunit"/>
</dbReference>
<evidence type="ECO:0000259" key="7">
    <source>
        <dbReference type="PROSITE" id="PS51007"/>
    </source>
</evidence>
<dbReference type="EMBL" id="CP011002">
    <property type="protein sequence ID" value="AKO66423.1"/>
    <property type="molecule type" value="Genomic_DNA"/>
</dbReference>
<evidence type="ECO:0000313" key="9">
    <source>
        <dbReference type="Proteomes" id="UP000066549"/>
    </source>
</evidence>
<dbReference type="PROSITE" id="PS51007">
    <property type="entry name" value="CYTC"/>
    <property type="match status" value="1"/>
</dbReference>
<dbReference type="AlphaFoldDB" id="A0A0H4J3V2"/>
<dbReference type="GO" id="GO:0020037">
    <property type="term" value="F:heme binding"/>
    <property type="evidence" value="ECO:0007669"/>
    <property type="project" value="InterPro"/>
</dbReference>
<keyword evidence="2 6" id="KW-0349">Heme</keyword>
<accession>A0A0H4J3V2</accession>
<dbReference type="Pfam" id="PF00034">
    <property type="entry name" value="Cytochrom_C"/>
    <property type="match status" value="1"/>
</dbReference>